<organism evidence="1 2">
    <name type="scientific">Neisseria iguanae</name>
    <dbReference type="NCBI Taxonomy" id="90242"/>
    <lineage>
        <taxon>Bacteria</taxon>
        <taxon>Pseudomonadati</taxon>
        <taxon>Pseudomonadota</taxon>
        <taxon>Betaproteobacteria</taxon>
        <taxon>Neisseriales</taxon>
        <taxon>Neisseriaceae</taxon>
        <taxon>Neisseria</taxon>
    </lineage>
</organism>
<dbReference type="EMBL" id="PXYY01000045">
    <property type="protein sequence ID" value="PSJ80155.1"/>
    <property type="molecule type" value="Genomic_DNA"/>
</dbReference>
<sequence length="62" mass="7294">MYGWFLNNVRQVKLKPVRGRLRLFDVDEKLIEYVNDGHDFFAETKQFSTGELPTGKSIVLNY</sequence>
<evidence type="ECO:0000313" key="2">
    <source>
        <dbReference type="Proteomes" id="UP000241868"/>
    </source>
</evidence>
<keyword evidence="2" id="KW-1185">Reference proteome</keyword>
<reference evidence="1 2" key="1">
    <citation type="submission" date="2018-03" db="EMBL/GenBank/DDBJ databases">
        <title>Neisseria weixii sp. nov., isolated from the intestinal contents of Tibetan Plateau pika (Ochotona curzoniae) in Yushu, Qinghai Province, China.</title>
        <authorList>
            <person name="Gui Z."/>
        </authorList>
    </citation>
    <scope>NUCLEOTIDE SEQUENCE [LARGE SCALE GENOMIC DNA]</scope>
    <source>
        <strain evidence="1 2">ATCC 51483</strain>
    </source>
</reference>
<gene>
    <name evidence="1" type="ORF">C7N83_07890</name>
</gene>
<name>A0A2P7TZN5_9NEIS</name>
<comment type="caution">
    <text evidence="1">The sequence shown here is derived from an EMBL/GenBank/DDBJ whole genome shotgun (WGS) entry which is preliminary data.</text>
</comment>
<dbReference type="AlphaFoldDB" id="A0A2P7TZN5"/>
<evidence type="ECO:0000313" key="1">
    <source>
        <dbReference type="EMBL" id="PSJ80155.1"/>
    </source>
</evidence>
<dbReference type="Proteomes" id="UP000241868">
    <property type="component" value="Unassembled WGS sequence"/>
</dbReference>
<proteinExistence type="predicted"/>
<protein>
    <submittedName>
        <fullName evidence="1">Uncharacterized protein</fullName>
    </submittedName>
</protein>
<accession>A0A2P7TZN5</accession>